<dbReference type="PANTHER" id="PTHR47791">
    <property type="entry name" value="MEIOTICALLY UP-REGULATED GENE 191 PROTEIN"/>
    <property type="match status" value="1"/>
</dbReference>
<evidence type="ECO:0000313" key="2">
    <source>
        <dbReference type="Proteomes" id="UP000424462"/>
    </source>
</evidence>
<dbReference type="Pfam" id="PF03663">
    <property type="entry name" value="Glyco_hydro_76"/>
    <property type="match status" value="1"/>
</dbReference>
<reference evidence="1 2" key="1">
    <citation type="submission" date="2019-11" db="EMBL/GenBank/DDBJ databases">
        <title>Complete genome sequence of Corynebacterium kalinowskii 1959, a novel Corynebacterium species isolated from soil of a small paddock in Vilsendorf, Germany.</title>
        <authorList>
            <person name="Schaffert L."/>
            <person name="Ruwe M."/>
            <person name="Milse J."/>
            <person name="Hanuschka K."/>
            <person name="Ortseifen V."/>
            <person name="Droste J."/>
            <person name="Brandt D."/>
            <person name="Schlueter L."/>
            <person name="Kutter Y."/>
            <person name="Vinke S."/>
            <person name="Viehoefer P."/>
            <person name="Jacob L."/>
            <person name="Luebke N.-C."/>
            <person name="Schulte-Berndt E."/>
            <person name="Hain C."/>
            <person name="Linder M."/>
            <person name="Schmidt P."/>
            <person name="Wollenschlaeger L."/>
            <person name="Luttermann T."/>
            <person name="Thieme E."/>
            <person name="Hassa J."/>
            <person name="Haak M."/>
            <person name="Wittchen M."/>
            <person name="Mentz A."/>
            <person name="Persicke M."/>
            <person name="Busche T."/>
            <person name="Ruckert C."/>
        </authorList>
    </citation>
    <scope>NUCLEOTIDE SEQUENCE [LARGE SCALE GENOMIC DNA]</scope>
    <source>
        <strain evidence="1 2">2039</strain>
    </source>
</reference>
<name>A0A6B8WEH2_9CORY</name>
<proteinExistence type="predicted"/>
<sequence length="409" mass="45738">MHEKWAHRADLAEAAINERHATRLWGLPRTNLAVVSWPPTTKESLFAHWHYWWQAHYLDCLVDAASRRATQSRQQRINRTMKSIRIRNLGKLTKNRYYDDKAWLALALARADKLKKVNATKTLAALEFDIIAGIDGLTGVLPWRTGETFYNTPTNGPAAIMMARTGRLDQATHIVDWIFDTLLNEHGLIADGLRMRMHGPEVVKDIHPYCQGVTLGACLEIALKLRERAGFSHTEEIKDLADAERADEAMPYITHIRSLVDAIARHLANPDGVIDWDTGDGDGGLFKGILVRYLADVAVRLPADSPANKTTRRRAARLVLGSAESVWNHRLEVDGLPVFATDWTQSARLPHNFGLTASSLPERVGVVRITERDLSVQLSGWMLIEAAARVSADEQKTRDTLSGETKRGG</sequence>
<dbReference type="SUPFAM" id="SSF48208">
    <property type="entry name" value="Six-hairpin glycosidases"/>
    <property type="match status" value="1"/>
</dbReference>
<dbReference type="GO" id="GO:0016787">
    <property type="term" value="F:hydrolase activity"/>
    <property type="evidence" value="ECO:0007669"/>
    <property type="project" value="UniProtKB-KW"/>
</dbReference>
<dbReference type="RefSeq" id="WP_156231907.1">
    <property type="nucleotide sequence ID" value="NZ_CP046455.1"/>
</dbReference>
<dbReference type="KEGG" id="cok:COCCU_12450"/>
<dbReference type="PIRSF" id="PIRSF021505">
    <property type="entry name" value="O_gly_hdrol"/>
    <property type="match status" value="1"/>
</dbReference>
<keyword evidence="2" id="KW-1185">Reference proteome</keyword>
<dbReference type="AlphaFoldDB" id="A0A6B8WEH2"/>
<dbReference type="EMBL" id="CP046455">
    <property type="protein sequence ID" value="QGU08390.1"/>
    <property type="molecule type" value="Genomic_DNA"/>
</dbReference>
<dbReference type="Proteomes" id="UP000424462">
    <property type="component" value="Chromosome"/>
</dbReference>
<dbReference type="GO" id="GO:0005975">
    <property type="term" value="P:carbohydrate metabolic process"/>
    <property type="evidence" value="ECO:0007669"/>
    <property type="project" value="InterPro"/>
</dbReference>
<gene>
    <name evidence="1" type="ORF">COCCU_12450</name>
</gene>
<dbReference type="InterPro" id="IPR053169">
    <property type="entry name" value="MUG_Protein"/>
</dbReference>
<dbReference type="Gene3D" id="1.50.10.20">
    <property type="match status" value="1"/>
</dbReference>
<protein>
    <submittedName>
        <fullName evidence="1">Glycosyl hydrolase family 76</fullName>
    </submittedName>
</protein>
<dbReference type="PANTHER" id="PTHR47791:SF3">
    <property type="entry name" value="MEIOTICALLY UP-REGULATED GENE 191 PROTEIN"/>
    <property type="match status" value="1"/>
</dbReference>
<organism evidence="1 2">
    <name type="scientific">Corynebacterium occultum</name>
    <dbReference type="NCBI Taxonomy" id="2675219"/>
    <lineage>
        <taxon>Bacteria</taxon>
        <taxon>Bacillati</taxon>
        <taxon>Actinomycetota</taxon>
        <taxon>Actinomycetes</taxon>
        <taxon>Mycobacteriales</taxon>
        <taxon>Corynebacteriaceae</taxon>
        <taxon>Corynebacterium</taxon>
    </lineage>
</organism>
<dbReference type="InterPro" id="IPR005198">
    <property type="entry name" value="Glyco_hydro_76"/>
</dbReference>
<dbReference type="InterPro" id="IPR008928">
    <property type="entry name" value="6-hairpin_glycosidase_sf"/>
</dbReference>
<evidence type="ECO:0000313" key="1">
    <source>
        <dbReference type="EMBL" id="QGU08390.1"/>
    </source>
</evidence>
<accession>A0A6B8WEH2</accession>
<dbReference type="InterPro" id="IPR014512">
    <property type="entry name" value="O_gly_hydro"/>
</dbReference>
<keyword evidence="1" id="KW-0378">Hydrolase</keyword>